<dbReference type="Gene3D" id="3.40.190.10">
    <property type="entry name" value="Periplasmic binding protein-like II"/>
    <property type="match status" value="1"/>
</dbReference>
<gene>
    <name evidence="6" type="ORF">AAH949_00910</name>
</gene>
<evidence type="ECO:0000256" key="2">
    <source>
        <dbReference type="ARBA" id="ARBA00022448"/>
    </source>
</evidence>
<dbReference type="AlphaFoldDB" id="A0AAU7E7R0"/>
<feature type="chain" id="PRO_5043694586" evidence="4">
    <location>
        <begin position="20"/>
        <end position="514"/>
    </location>
</feature>
<dbReference type="EMBL" id="CP155620">
    <property type="protein sequence ID" value="XBJ29427.1"/>
    <property type="molecule type" value="Genomic_DNA"/>
</dbReference>
<dbReference type="SUPFAM" id="SSF53850">
    <property type="entry name" value="Periplasmic binding protein-like II"/>
    <property type="match status" value="1"/>
</dbReference>
<dbReference type="GO" id="GO:0043190">
    <property type="term" value="C:ATP-binding cassette (ABC) transporter complex"/>
    <property type="evidence" value="ECO:0007669"/>
    <property type="project" value="InterPro"/>
</dbReference>
<keyword evidence="3 4" id="KW-0732">Signal</keyword>
<dbReference type="PANTHER" id="PTHR30290">
    <property type="entry name" value="PERIPLASMIC BINDING COMPONENT OF ABC TRANSPORTER"/>
    <property type="match status" value="1"/>
</dbReference>
<keyword evidence="2" id="KW-0813">Transport</keyword>
<dbReference type="InterPro" id="IPR030678">
    <property type="entry name" value="Peptide/Ni-bd"/>
</dbReference>
<dbReference type="PIRSF" id="PIRSF002741">
    <property type="entry name" value="MppA"/>
    <property type="match status" value="1"/>
</dbReference>
<dbReference type="GO" id="GO:1904680">
    <property type="term" value="F:peptide transmembrane transporter activity"/>
    <property type="evidence" value="ECO:0007669"/>
    <property type="project" value="TreeGrafter"/>
</dbReference>
<proteinExistence type="inferred from homology"/>
<evidence type="ECO:0000256" key="1">
    <source>
        <dbReference type="ARBA" id="ARBA00005695"/>
    </source>
</evidence>
<sequence length="514" mass="58596">MLRKIFLVLFSIFVLNSQALTPKDTIVVAVENEPKRINPIFSEDHDAAIALIFSGLTRFDEKMNIKPDLAKSWKISKDGLVYEFDLREDVLWHDGEKFSAKDVKFSLEAFKNKKLNTPVWVNFEMIEDIKIINDYKIKITLKEPFPAFLDVLSLGVLPKHLLENKDLNKDIFNQKPIGTGPFKFKEWKKGQYLSLEANENYHLGKVGSKKLILKFISDPSIAALELKNSSVDVAVVDATLAKNFENDANFNVLKMKGADYRALMFNFENELFKDKKVRLALNYAVNKAVLIDSLLHGYGFVANQPLQLSWASPKENFGYAYDMKKAQSLLEEAGWAKNQKGILEKDGKEFEFEMYAMSDDPLRVALVNFLQSELRKIGIKARAMAKPRGSFDYSKVDSFLVGWGSPYDPDLHTFRVFSSIGDTKNNAGGWNYGHYENAKVDKTLLNARSVLDIDKRKKHYEEFIKALNEDPAYIFLVYLEFPVVAAKNIQGLKATTLGHHGVGFTFNAYEWSKN</sequence>
<dbReference type="RefSeq" id="WP_348518693.1">
    <property type="nucleotide sequence ID" value="NZ_CP155620.1"/>
</dbReference>
<name>A0AAU7E7R0_9BACT</name>
<evidence type="ECO:0000256" key="4">
    <source>
        <dbReference type="SAM" id="SignalP"/>
    </source>
</evidence>
<reference evidence="6" key="1">
    <citation type="submission" date="2024-05" db="EMBL/GenBank/DDBJ databases">
        <title>Campylobacter coli isolated from environmental waters in Slovenia.</title>
        <authorList>
            <person name="Zautner A.E."/>
            <person name="Bunk B."/>
            <person name="Riedel T."/>
            <person name="Sproeer C."/>
        </authorList>
    </citation>
    <scope>NUCLEOTIDE SEQUENCE</scope>
    <source>
        <strain evidence="6">CCS1377</strain>
    </source>
</reference>
<accession>A0AAU7E7R0</accession>
<protein>
    <submittedName>
        <fullName evidence="6">ABC transporter substrate-binding protein</fullName>
    </submittedName>
</protein>
<dbReference type="Gene3D" id="3.90.76.10">
    <property type="entry name" value="Dipeptide-binding Protein, Domain 1"/>
    <property type="match status" value="1"/>
</dbReference>
<organism evidence="6">
    <name type="scientific">Campylobacter sp. CCS1377</name>
    <dbReference type="NCBI Taxonomy" id="3158229"/>
    <lineage>
        <taxon>Bacteria</taxon>
        <taxon>Pseudomonadati</taxon>
        <taxon>Campylobacterota</taxon>
        <taxon>Epsilonproteobacteria</taxon>
        <taxon>Campylobacterales</taxon>
        <taxon>Campylobacteraceae</taxon>
        <taxon>Campylobacter</taxon>
    </lineage>
</organism>
<dbReference type="InterPro" id="IPR039424">
    <property type="entry name" value="SBP_5"/>
</dbReference>
<comment type="similarity">
    <text evidence="1">Belongs to the bacterial solute-binding protein 5 family.</text>
</comment>
<dbReference type="PANTHER" id="PTHR30290:SF9">
    <property type="entry name" value="OLIGOPEPTIDE-BINDING PROTEIN APPA"/>
    <property type="match status" value="1"/>
</dbReference>
<feature type="signal peptide" evidence="4">
    <location>
        <begin position="1"/>
        <end position="19"/>
    </location>
</feature>
<feature type="domain" description="Solute-binding protein family 5" evidence="5">
    <location>
        <begin position="65"/>
        <end position="419"/>
    </location>
</feature>
<evidence type="ECO:0000259" key="5">
    <source>
        <dbReference type="Pfam" id="PF00496"/>
    </source>
</evidence>
<evidence type="ECO:0000256" key="3">
    <source>
        <dbReference type="ARBA" id="ARBA00022729"/>
    </source>
</evidence>
<dbReference type="InterPro" id="IPR000914">
    <property type="entry name" value="SBP_5_dom"/>
</dbReference>
<dbReference type="GO" id="GO:0015833">
    <property type="term" value="P:peptide transport"/>
    <property type="evidence" value="ECO:0007669"/>
    <property type="project" value="TreeGrafter"/>
</dbReference>
<dbReference type="CDD" id="cd08518">
    <property type="entry name" value="PBP2_NikA_DppA_OppA_like_19"/>
    <property type="match status" value="1"/>
</dbReference>
<dbReference type="Pfam" id="PF00496">
    <property type="entry name" value="SBP_bac_5"/>
    <property type="match status" value="1"/>
</dbReference>
<dbReference type="Gene3D" id="3.10.105.10">
    <property type="entry name" value="Dipeptide-binding Protein, Domain 3"/>
    <property type="match status" value="1"/>
</dbReference>
<evidence type="ECO:0000313" key="6">
    <source>
        <dbReference type="EMBL" id="XBJ29427.1"/>
    </source>
</evidence>
<dbReference type="GO" id="GO:0030288">
    <property type="term" value="C:outer membrane-bounded periplasmic space"/>
    <property type="evidence" value="ECO:0007669"/>
    <property type="project" value="UniProtKB-ARBA"/>
</dbReference>